<organism evidence="1 2">
    <name type="scientific">Knipowitschia caucasica</name>
    <name type="common">Caucasian dwarf goby</name>
    <name type="synonym">Pomatoschistus caucasicus</name>
    <dbReference type="NCBI Taxonomy" id="637954"/>
    <lineage>
        <taxon>Eukaryota</taxon>
        <taxon>Metazoa</taxon>
        <taxon>Chordata</taxon>
        <taxon>Craniata</taxon>
        <taxon>Vertebrata</taxon>
        <taxon>Euteleostomi</taxon>
        <taxon>Actinopterygii</taxon>
        <taxon>Neopterygii</taxon>
        <taxon>Teleostei</taxon>
        <taxon>Neoteleostei</taxon>
        <taxon>Acanthomorphata</taxon>
        <taxon>Gobiaria</taxon>
        <taxon>Gobiiformes</taxon>
        <taxon>Gobioidei</taxon>
        <taxon>Gobiidae</taxon>
        <taxon>Gobiinae</taxon>
        <taxon>Knipowitschia</taxon>
    </lineage>
</organism>
<evidence type="ECO:0000313" key="2">
    <source>
        <dbReference type="Proteomes" id="UP001497482"/>
    </source>
</evidence>
<evidence type="ECO:0000313" key="1">
    <source>
        <dbReference type="EMBL" id="CAL1612288.1"/>
    </source>
</evidence>
<dbReference type="Proteomes" id="UP001497482">
    <property type="component" value="Chromosome 7"/>
</dbReference>
<name>A0AAV2MFV1_KNICA</name>
<reference evidence="1 2" key="1">
    <citation type="submission" date="2024-04" db="EMBL/GenBank/DDBJ databases">
        <authorList>
            <person name="Waldvogel A.-M."/>
            <person name="Schoenle A."/>
        </authorList>
    </citation>
    <scope>NUCLEOTIDE SEQUENCE [LARGE SCALE GENOMIC DNA]</scope>
</reference>
<dbReference type="AlphaFoldDB" id="A0AAV2MFV1"/>
<gene>
    <name evidence="1" type="ORF">KC01_LOCUS38623</name>
</gene>
<sequence>MGDWLYALGLVRAKRKLIGGDAAGFGGWWWWWWRGGVVPWVWVESTGRPDSRRVRGKEAPLSAGRVHGGSEVCTPCCQSHTRAENVGSDTPTVQAYRGRQTLTFIIL</sequence>
<accession>A0AAV2MFV1</accession>
<protein>
    <submittedName>
        <fullName evidence="1">Uncharacterized protein</fullName>
    </submittedName>
</protein>
<keyword evidence="2" id="KW-1185">Reference proteome</keyword>
<proteinExistence type="predicted"/>
<dbReference type="EMBL" id="OZ035829">
    <property type="protein sequence ID" value="CAL1612288.1"/>
    <property type="molecule type" value="Genomic_DNA"/>
</dbReference>